<gene>
    <name evidence="4" type="ORF">DM02DRAFT_692822</name>
</gene>
<feature type="region of interest" description="Disordered" evidence="1">
    <location>
        <begin position="167"/>
        <end position="202"/>
    </location>
</feature>
<evidence type="ECO:0000256" key="2">
    <source>
        <dbReference type="SAM" id="Phobius"/>
    </source>
</evidence>
<feature type="signal peptide" evidence="3">
    <location>
        <begin position="1"/>
        <end position="19"/>
    </location>
</feature>
<dbReference type="EMBL" id="KZ805322">
    <property type="protein sequence ID" value="PVI04360.1"/>
    <property type="molecule type" value="Genomic_DNA"/>
</dbReference>
<keyword evidence="2" id="KW-1133">Transmembrane helix</keyword>
<keyword evidence="5" id="KW-1185">Reference proteome</keyword>
<evidence type="ECO:0000313" key="4">
    <source>
        <dbReference type="EMBL" id="PVI04360.1"/>
    </source>
</evidence>
<keyword evidence="3" id="KW-0732">Signal</keyword>
<keyword evidence="2" id="KW-0472">Membrane</keyword>
<feature type="chain" id="PRO_5015865384" description="Extracellular membrane protein CFEM domain-containing protein" evidence="3">
    <location>
        <begin position="20"/>
        <end position="348"/>
    </location>
</feature>
<evidence type="ECO:0000256" key="3">
    <source>
        <dbReference type="SAM" id="SignalP"/>
    </source>
</evidence>
<evidence type="ECO:0000313" key="5">
    <source>
        <dbReference type="Proteomes" id="UP000244855"/>
    </source>
</evidence>
<reference evidence="4 5" key="1">
    <citation type="journal article" date="2018" name="Sci. Rep.">
        <title>Comparative genomics provides insights into the lifestyle and reveals functional heterogeneity of dark septate endophytic fungi.</title>
        <authorList>
            <person name="Knapp D.G."/>
            <person name="Nemeth J.B."/>
            <person name="Barry K."/>
            <person name="Hainaut M."/>
            <person name="Henrissat B."/>
            <person name="Johnson J."/>
            <person name="Kuo A."/>
            <person name="Lim J.H.P."/>
            <person name="Lipzen A."/>
            <person name="Nolan M."/>
            <person name="Ohm R.A."/>
            <person name="Tamas L."/>
            <person name="Grigoriev I.V."/>
            <person name="Spatafora J.W."/>
            <person name="Nagy L.G."/>
            <person name="Kovacs G.M."/>
        </authorList>
    </citation>
    <scope>NUCLEOTIDE SEQUENCE [LARGE SCALE GENOMIC DNA]</scope>
    <source>
        <strain evidence="4 5">DSE2036</strain>
    </source>
</reference>
<dbReference type="Proteomes" id="UP000244855">
    <property type="component" value="Unassembled WGS sequence"/>
</dbReference>
<sequence>MQPPFLITLLSAIIPLASAAGKTHIYIDEIPLYTSLQQCAQDRVSAIVRAQELGCGDNMQLTSFSCFCIDSSTQYASIISTAVQSACGSRPSRRAAAPAVTTMFASAPTSNRMMFARRASARNAAVSGPLPTQTQQQGQAPGQADATSAVDAFRSYCARSTELSRFASNNITPTPAPPPPTSLSASPSSSSRRPSTKSQSRKQSQYHSLLAAIVVPSILIPVVVLAILLVYLSRRRLRRQQSTQQQEEEGGGVVGEKGKVQPLAKELGGDGGRIEMFACDEVYEKEGFVVGGGGGGGEAVVVELDGGFVGVEVGGMMGGGDARLEEDGVEVMVTLEEGARGVRPVGWV</sequence>
<feature type="transmembrane region" description="Helical" evidence="2">
    <location>
        <begin position="209"/>
        <end position="232"/>
    </location>
</feature>
<feature type="compositionally biased region" description="Low complexity" evidence="1">
    <location>
        <begin position="182"/>
        <end position="202"/>
    </location>
</feature>
<name>A0A2V1E539_9PLEO</name>
<feature type="region of interest" description="Disordered" evidence="1">
    <location>
        <begin position="120"/>
        <end position="145"/>
    </location>
</feature>
<dbReference type="STRING" id="97972.A0A2V1E539"/>
<protein>
    <recommendedName>
        <fullName evidence="6">Extracellular membrane protein CFEM domain-containing protein</fullName>
    </recommendedName>
</protein>
<organism evidence="4 5">
    <name type="scientific">Periconia macrospinosa</name>
    <dbReference type="NCBI Taxonomy" id="97972"/>
    <lineage>
        <taxon>Eukaryota</taxon>
        <taxon>Fungi</taxon>
        <taxon>Dikarya</taxon>
        <taxon>Ascomycota</taxon>
        <taxon>Pezizomycotina</taxon>
        <taxon>Dothideomycetes</taxon>
        <taxon>Pleosporomycetidae</taxon>
        <taxon>Pleosporales</taxon>
        <taxon>Massarineae</taxon>
        <taxon>Periconiaceae</taxon>
        <taxon>Periconia</taxon>
    </lineage>
</organism>
<evidence type="ECO:0000256" key="1">
    <source>
        <dbReference type="SAM" id="MobiDB-lite"/>
    </source>
</evidence>
<dbReference type="AlphaFoldDB" id="A0A2V1E539"/>
<accession>A0A2V1E539</accession>
<dbReference type="OrthoDB" id="3794517at2759"/>
<evidence type="ECO:0008006" key="6">
    <source>
        <dbReference type="Google" id="ProtNLM"/>
    </source>
</evidence>
<keyword evidence="2" id="KW-0812">Transmembrane</keyword>
<proteinExistence type="predicted"/>